<feature type="compositionally biased region" description="Low complexity" evidence="5">
    <location>
        <begin position="1"/>
        <end position="20"/>
    </location>
</feature>
<dbReference type="GeneID" id="18243217"/>
<evidence type="ECO:0000256" key="2">
    <source>
        <dbReference type="ARBA" id="ARBA00023015"/>
    </source>
</evidence>
<dbReference type="Pfam" id="PF07039">
    <property type="entry name" value="SGF29_Tudor"/>
    <property type="match status" value="1"/>
</dbReference>
<dbReference type="PROSITE" id="PS51518">
    <property type="entry name" value="SGF29_C"/>
    <property type="match status" value="1"/>
</dbReference>
<dbReference type="HOGENOM" id="CLU_1008828_0_0_1"/>
<dbReference type="AlphaFoldDB" id="F4P3D1"/>
<dbReference type="InParanoid" id="F4P3D1"/>
<dbReference type="GO" id="GO:0000124">
    <property type="term" value="C:SAGA complex"/>
    <property type="evidence" value="ECO:0000318"/>
    <property type="project" value="GO_Central"/>
</dbReference>
<dbReference type="OrthoDB" id="10265994at2759"/>
<feature type="domain" description="SGF29 C-terminal" evidence="6">
    <location>
        <begin position="169"/>
        <end position="298"/>
    </location>
</feature>
<comment type="subcellular location">
    <subcellularLocation>
        <location evidence="1">Nucleus</location>
    </subcellularLocation>
</comment>
<dbReference type="Gene3D" id="2.30.30.140">
    <property type="match status" value="2"/>
</dbReference>
<keyword evidence="3" id="KW-0804">Transcription</keyword>
<feature type="region of interest" description="Disordered" evidence="5">
    <location>
        <begin position="1"/>
        <end position="25"/>
    </location>
</feature>
<dbReference type="FunCoup" id="F4P3D1">
    <property type="interactions" value="15"/>
</dbReference>
<name>F4P3D1_BATDJ</name>
<dbReference type="CDD" id="cd20394">
    <property type="entry name" value="Tudor_SGF29_rpt2"/>
    <property type="match status" value="1"/>
</dbReference>
<evidence type="ECO:0000256" key="4">
    <source>
        <dbReference type="ARBA" id="ARBA00023242"/>
    </source>
</evidence>
<evidence type="ECO:0000256" key="3">
    <source>
        <dbReference type="ARBA" id="ARBA00023163"/>
    </source>
</evidence>
<protein>
    <recommendedName>
        <fullName evidence="6">SGF29 C-terminal domain-containing protein</fullName>
    </recommendedName>
</protein>
<keyword evidence="2" id="KW-0805">Transcription regulation</keyword>
<keyword evidence="8" id="KW-1185">Reference proteome</keyword>
<reference evidence="7 8" key="1">
    <citation type="submission" date="2009-12" db="EMBL/GenBank/DDBJ databases">
        <title>The draft genome of Batrachochytrium dendrobatidis.</title>
        <authorList>
            <consortium name="US DOE Joint Genome Institute (JGI-PGF)"/>
            <person name="Kuo A."/>
            <person name="Salamov A."/>
            <person name="Schmutz J."/>
            <person name="Lucas S."/>
            <person name="Pitluck S."/>
            <person name="Rosenblum E."/>
            <person name="Stajich J."/>
            <person name="Eisen M."/>
            <person name="Grigoriev I.V."/>
        </authorList>
    </citation>
    <scope>NUCLEOTIDE SEQUENCE [LARGE SCALE GENOMIC DNA]</scope>
    <source>
        <strain evidence="8">JAM81 / FGSC 10211</strain>
    </source>
</reference>
<evidence type="ECO:0000256" key="5">
    <source>
        <dbReference type="SAM" id="MobiDB-lite"/>
    </source>
</evidence>
<dbReference type="PANTHER" id="PTHR21539">
    <property type="entry name" value="SAGA-ASSOCIATED FACTOR 29"/>
    <property type="match status" value="1"/>
</dbReference>
<accession>F4P3D1</accession>
<keyword evidence="4" id="KW-0539">Nucleus</keyword>
<dbReference type="GO" id="GO:0005634">
    <property type="term" value="C:nucleus"/>
    <property type="evidence" value="ECO:0007669"/>
    <property type="project" value="UniProtKB-SubCell"/>
</dbReference>
<dbReference type="Proteomes" id="UP000007241">
    <property type="component" value="Unassembled WGS sequence"/>
</dbReference>
<dbReference type="FunFam" id="2.30.30.140:FF:000061">
    <property type="entry name" value="SAGA-associated factor 29 isoform X6"/>
    <property type="match status" value="1"/>
</dbReference>
<dbReference type="STRING" id="684364.F4P3D1"/>
<proteinExistence type="predicted"/>
<dbReference type="RefSeq" id="XP_006679286.1">
    <property type="nucleotide sequence ID" value="XM_006679223.1"/>
</dbReference>
<dbReference type="PANTHER" id="PTHR21539:SF0">
    <property type="entry name" value="SAGA-ASSOCIATED FACTOR 29"/>
    <property type="match status" value="1"/>
</dbReference>
<organism evidence="7 8">
    <name type="scientific">Batrachochytrium dendrobatidis (strain JAM81 / FGSC 10211)</name>
    <name type="common">Frog chytrid fungus</name>
    <dbReference type="NCBI Taxonomy" id="684364"/>
    <lineage>
        <taxon>Eukaryota</taxon>
        <taxon>Fungi</taxon>
        <taxon>Fungi incertae sedis</taxon>
        <taxon>Chytridiomycota</taxon>
        <taxon>Chytridiomycota incertae sedis</taxon>
        <taxon>Chytridiomycetes</taxon>
        <taxon>Rhizophydiales</taxon>
        <taxon>Rhizophydiales incertae sedis</taxon>
        <taxon>Batrachochytrium</taxon>
    </lineage>
</organism>
<evidence type="ECO:0000313" key="8">
    <source>
        <dbReference type="Proteomes" id="UP000007241"/>
    </source>
</evidence>
<sequence>MTAKTVPVPVSTVAAPATSPENDPWTSADQAEILEFSHLPPLSNEELQLWQQVTLEMTALHAQRAINDVALQRMNKVHGKIADRQEAKEGFSVKAAVKLGMIYKDAIEKAEQELRVVQRAYDHLTRLISLRESSESAGIDSKRKKRRAESKSTVNVKRTRVSEVGLDTVQPDFETGDQVVAKIEEWILANMIGYAADKGKYEVEDAEEDDEKPGIKKRYFVSSKMLIQIPKDTTNIKEFSVKQKVLALFPSTTCFYQATVVLPPSLTTRHQYVVIFEDDNNFERNVEPRMVLEYPKYM</sequence>
<gene>
    <name evidence="7" type="ORF">BATDEDRAFT_88610</name>
</gene>
<dbReference type="InterPro" id="IPR010750">
    <property type="entry name" value="SGF29_tudor-like_dom"/>
</dbReference>
<dbReference type="InterPro" id="IPR047287">
    <property type="entry name" value="Tudor_SGF29_rpt2"/>
</dbReference>
<dbReference type="InterPro" id="IPR037802">
    <property type="entry name" value="SGF29"/>
</dbReference>
<evidence type="ECO:0000313" key="7">
    <source>
        <dbReference type="EMBL" id="EGF80446.1"/>
    </source>
</evidence>
<evidence type="ECO:0000259" key="6">
    <source>
        <dbReference type="PROSITE" id="PS51518"/>
    </source>
</evidence>
<dbReference type="EMBL" id="GL882884">
    <property type="protein sequence ID" value="EGF80446.1"/>
    <property type="molecule type" value="Genomic_DNA"/>
</dbReference>
<dbReference type="OMA" id="ASEYNHV"/>
<evidence type="ECO:0000256" key="1">
    <source>
        <dbReference type="ARBA" id="ARBA00004123"/>
    </source>
</evidence>